<evidence type="ECO:0008006" key="4">
    <source>
        <dbReference type="Google" id="ProtNLM"/>
    </source>
</evidence>
<dbReference type="PANTHER" id="PTHR32108:SF9">
    <property type="entry name" value="REVERSE TRANSCRIPTASE RNASE H-LIKE DOMAIN-CONTAINING PROTEIN"/>
    <property type="match status" value="1"/>
</dbReference>
<evidence type="ECO:0000256" key="1">
    <source>
        <dbReference type="SAM" id="MobiDB-lite"/>
    </source>
</evidence>
<feature type="compositionally biased region" description="Acidic residues" evidence="1">
    <location>
        <begin position="256"/>
        <end position="265"/>
    </location>
</feature>
<protein>
    <recommendedName>
        <fullName evidence="4">G-patch domain-containing protein</fullName>
    </recommendedName>
</protein>
<gene>
    <name evidence="2" type="ORF">CR513_04007</name>
</gene>
<sequence length="430" mass="48269">MPEKFRGIINNITASHHPSFSKDEVPTEGKSHNQPFHITIKCRNYMIARVLINNGSFLNVMPKTTLDKLYSTGSTLKTKWEVMGKITLLIHIGPITFDITSKPWIHAAGVVPSSLHRKVNVIREKELMISAPLPIEYVEGDEEALETSFQALEIVGTSSAKAEEGGPKLSRVAIMATKVLINNGFQPNKGLGKELDGIAELVALQENLVRSRLGYTRITKEGRPWRRAESKNINTETSLQIDNVTLKPENANESSGQDEGEGPEEEALVELERLLEQERPKLQYGAEELEIINLDDEEEAREIQVGKKMTPNLRQRLAKLMKEYDDVFAWSRYRYHGTQATLDPQRGHGPVVAKKDEAGGGIKDQRRSREAMKCMFLSCSRVPPMGGQHSASPQEGWKVRICVDYRDLNRASPKDNFPLPHIDMLVDNIA</sequence>
<keyword evidence="3" id="KW-1185">Reference proteome</keyword>
<dbReference type="PANTHER" id="PTHR32108">
    <property type="entry name" value="DNA-DIRECTED RNA POLYMERASE SUBUNIT ALPHA"/>
    <property type="match status" value="1"/>
</dbReference>
<feature type="compositionally biased region" description="Basic and acidic residues" evidence="1">
    <location>
        <begin position="353"/>
        <end position="365"/>
    </location>
</feature>
<dbReference type="InterPro" id="IPR043502">
    <property type="entry name" value="DNA/RNA_pol_sf"/>
</dbReference>
<dbReference type="SUPFAM" id="SSF56672">
    <property type="entry name" value="DNA/RNA polymerases"/>
    <property type="match status" value="1"/>
</dbReference>
<dbReference type="OrthoDB" id="1736143at2759"/>
<dbReference type="STRING" id="157652.A0A371I8H5"/>
<organism evidence="2 3">
    <name type="scientific">Mucuna pruriens</name>
    <name type="common">Velvet bean</name>
    <name type="synonym">Dolichos pruriens</name>
    <dbReference type="NCBI Taxonomy" id="157652"/>
    <lineage>
        <taxon>Eukaryota</taxon>
        <taxon>Viridiplantae</taxon>
        <taxon>Streptophyta</taxon>
        <taxon>Embryophyta</taxon>
        <taxon>Tracheophyta</taxon>
        <taxon>Spermatophyta</taxon>
        <taxon>Magnoliopsida</taxon>
        <taxon>eudicotyledons</taxon>
        <taxon>Gunneridae</taxon>
        <taxon>Pentapetalae</taxon>
        <taxon>rosids</taxon>
        <taxon>fabids</taxon>
        <taxon>Fabales</taxon>
        <taxon>Fabaceae</taxon>
        <taxon>Papilionoideae</taxon>
        <taxon>50 kb inversion clade</taxon>
        <taxon>NPAAA clade</taxon>
        <taxon>indigoferoid/millettioid clade</taxon>
        <taxon>Phaseoleae</taxon>
        <taxon>Mucuna</taxon>
    </lineage>
</organism>
<accession>A0A371I8H5</accession>
<dbReference type="InterPro" id="IPR043128">
    <property type="entry name" value="Rev_trsase/Diguanyl_cyclase"/>
</dbReference>
<feature type="region of interest" description="Disordered" evidence="1">
    <location>
        <begin position="245"/>
        <end position="265"/>
    </location>
</feature>
<dbReference type="Proteomes" id="UP000257109">
    <property type="component" value="Unassembled WGS sequence"/>
</dbReference>
<dbReference type="AlphaFoldDB" id="A0A371I8H5"/>
<proteinExistence type="predicted"/>
<comment type="caution">
    <text evidence="2">The sequence shown here is derived from an EMBL/GenBank/DDBJ whole genome shotgun (WGS) entry which is preliminary data.</text>
</comment>
<dbReference type="EMBL" id="QJKJ01000659">
    <property type="protein sequence ID" value="RDY11350.1"/>
    <property type="molecule type" value="Genomic_DNA"/>
</dbReference>
<dbReference type="Gene3D" id="3.30.70.270">
    <property type="match status" value="1"/>
</dbReference>
<evidence type="ECO:0000313" key="2">
    <source>
        <dbReference type="EMBL" id="RDY11350.1"/>
    </source>
</evidence>
<feature type="non-terminal residue" evidence="2">
    <location>
        <position position="1"/>
    </location>
</feature>
<name>A0A371I8H5_MUCPR</name>
<evidence type="ECO:0000313" key="3">
    <source>
        <dbReference type="Proteomes" id="UP000257109"/>
    </source>
</evidence>
<feature type="region of interest" description="Disordered" evidence="1">
    <location>
        <begin position="341"/>
        <end position="365"/>
    </location>
</feature>
<reference evidence="2" key="1">
    <citation type="submission" date="2018-05" db="EMBL/GenBank/DDBJ databases">
        <title>Draft genome of Mucuna pruriens seed.</title>
        <authorList>
            <person name="Nnadi N.E."/>
            <person name="Vos R."/>
            <person name="Hasami M.H."/>
            <person name="Devisetty U.K."/>
            <person name="Aguiy J.C."/>
        </authorList>
    </citation>
    <scope>NUCLEOTIDE SEQUENCE [LARGE SCALE GENOMIC DNA]</scope>
    <source>
        <strain evidence="2">JCA_2017</strain>
    </source>
</reference>